<dbReference type="EnsemblPlants" id="Solyc06g050890.1.1">
    <property type="protein sequence ID" value="Solyc06g050890.1.1.1"/>
    <property type="gene ID" value="Solyc06g050890.1"/>
</dbReference>
<evidence type="ECO:0000256" key="1">
    <source>
        <dbReference type="SAM" id="Phobius"/>
    </source>
</evidence>
<proteinExistence type="predicted"/>
<reference evidence="2" key="2">
    <citation type="submission" date="2018-04" db="EMBL/GenBank/DDBJ databases">
        <title>Improving the tomato reference genome and annotation using full-length BACs and diverse expression resources.</title>
        <authorList>
            <person name="Hosmani P.S."/>
            <person name="Flores M."/>
            <person name="Geest H.V."/>
            <person name="Sanchez-Perez G."/>
            <person name="Rombauts S."/>
            <person name="Maumus F."/>
            <person name="Mueller L.A."/>
            <person name="Saha S."/>
        </authorList>
    </citation>
    <scope>NUCLEOTIDE SEQUENCE [LARGE SCALE GENOMIC DNA]</scope>
    <source>
        <strain evidence="2">cv. Heinz 1706</strain>
    </source>
</reference>
<sequence length="51" mass="5331">MGFGVLLESFGCWLRCSTQAGGCLVAAGFFSAAGFVLLMLAGEEERLKNDG</sequence>
<accession>A0A3Q7GRT3</accession>
<evidence type="ECO:0000313" key="2">
    <source>
        <dbReference type="EnsemblPlants" id="Solyc06g050890.1.1.1"/>
    </source>
</evidence>
<name>A0A3Q7GRT3_SOLLC</name>
<evidence type="ECO:0000313" key="3">
    <source>
        <dbReference type="Proteomes" id="UP000004994"/>
    </source>
</evidence>
<dbReference type="Proteomes" id="UP000004994">
    <property type="component" value="Chromosome 6"/>
</dbReference>
<dbReference type="AlphaFoldDB" id="A0A3Q7GRT3"/>
<keyword evidence="1" id="KW-1133">Transmembrane helix</keyword>
<organism evidence="2">
    <name type="scientific">Solanum lycopersicum</name>
    <name type="common">Tomato</name>
    <name type="synonym">Lycopersicon esculentum</name>
    <dbReference type="NCBI Taxonomy" id="4081"/>
    <lineage>
        <taxon>Eukaryota</taxon>
        <taxon>Viridiplantae</taxon>
        <taxon>Streptophyta</taxon>
        <taxon>Embryophyta</taxon>
        <taxon>Tracheophyta</taxon>
        <taxon>Spermatophyta</taxon>
        <taxon>Magnoliopsida</taxon>
        <taxon>eudicotyledons</taxon>
        <taxon>Gunneridae</taxon>
        <taxon>Pentapetalae</taxon>
        <taxon>asterids</taxon>
        <taxon>lamiids</taxon>
        <taxon>Solanales</taxon>
        <taxon>Solanaceae</taxon>
        <taxon>Solanoideae</taxon>
        <taxon>Solaneae</taxon>
        <taxon>Solanum</taxon>
        <taxon>Solanum subgen. Lycopersicon</taxon>
    </lineage>
</organism>
<reference evidence="2" key="1">
    <citation type="journal article" date="2012" name="Nature">
        <title>The tomato genome sequence provides insights into fleshy fruit evolution.</title>
        <authorList>
            <consortium name="Tomato Genome Consortium"/>
        </authorList>
    </citation>
    <scope>NUCLEOTIDE SEQUENCE [LARGE SCALE GENOMIC DNA]</scope>
    <source>
        <strain evidence="2">cv. Heinz 1706</strain>
    </source>
</reference>
<dbReference type="EnsemblPlants" id="Solyc00g015600.1.1">
    <property type="protein sequence ID" value="Solyc00g015600.1.1.1.CDS"/>
    <property type="gene ID" value="Solyc00g015600.1"/>
</dbReference>
<keyword evidence="1" id="KW-0812">Transmembrane</keyword>
<keyword evidence="3" id="KW-1185">Reference proteome</keyword>
<dbReference type="Gramene" id="Solyc00g015600.1.1">
    <property type="protein sequence ID" value="Solyc00g015600.1.1.1.CDS"/>
    <property type="gene ID" value="Solyc00g015600.1"/>
</dbReference>
<keyword evidence="1" id="KW-0472">Membrane</keyword>
<dbReference type="Gramene" id="Solyc06g050890.1.1">
    <property type="protein sequence ID" value="Solyc06g050890.1.1.1"/>
    <property type="gene ID" value="Solyc06g050890.1"/>
</dbReference>
<dbReference type="PaxDb" id="4081-Solyc00g015600.1.1"/>
<reference evidence="2" key="3">
    <citation type="submission" date="2019-01" db="UniProtKB">
        <authorList>
            <consortium name="EnsemblPlants"/>
        </authorList>
    </citation>
    <scope>IDENTIFICATION</scope>
    <source>
        <strain evidence="2">cv. Heinz 1706</strain>
    </source>
</reference>
<protein>
    <submittedName>
        <fullName evidence="2">Uncharacterized protein</fullName>
    </submittedName>
</protein>
<feature type="transmembrane region" description="Helical" evidence="1">
    <location>
        <begin position="20"/>
        <end position="41"/>
    </location>
</feature>